<evidence type="ECO:0000256" key="1">
    <source>
        <dbReference type="ARBA" id="ARBA00001933"/>
    </source>
</evidence>
<dbReference type="InterPro" id="IPR015422">
    <property type="entry name" value="PyrdxlP-dep_Trfase_small"/>
</dbReference>
<dbReference type="InterPro" id="IPR005814">
    <property type="entry name" value="Aminotrans_3"/>
</dbReference>
<comment type="similarity">
    <text evidence="3">Belongs to the class-III pyridoxal-phosphate-dependent aminotransferase family.</text>
</comment>
<dbReference type="Gene3D" id="3.40.640.10">
    <property type="entry name" value="Type I PLP-dependent aspartate aminotransferase-like (Major domain)"/>
    <property type="match status" value="1"/>
</dbReference>
<dbReference type="PANTHER" id="PTHR43713:SF3">
    <property type="entry name" value="GLUTAMATE-1-SEMIALDEHYDE 2,1-AMINOMUTASE 1, CHLOROPLASTIC-RELATED"/>
    <property type="match status" value="1"/>
</dbReference>
<keyword evidence="5" id="KW-1185">Reference proteome</keyword>
<name>A0A4R5M153_9BURK</name>
<evidence type="ECO:0000313" key="5">
    <source>
        <dbReference type="Proteomes" id="UP000295722"/>
    </source>
</evidence>
<keyword evidence="4" id="KW-0032">Aminotransferase</keyword>
<dbReference type="Gene3D" id="3.90.1150.10">
    <property type="entry name" value="Aspartate Aminotransferase, domain 1"/>
    <property type="match status" value="1"/>
</dbReference>
<dbReference type="OrthoDB" id="9801052at2"/>
<comment type="caution">
    <text evidence="4">The sequence shown here is derived from an EMBL/GenBank/DDBJ whole genome shotgun (WGS) entry which is preliminary data.</text>
</comment>
<dbReference type="RefSeq" id="WP_133198859.1">
    <property type="nucleotide sequence ID" value="NZ_JBHUCW010000004.1"/>
</dbReference>
<dbReference type="GO" id="GO:0008483">
    <property type="term" value="F:transaminase activity"/>
    <property type="evidence" value="ECO:0007669"/>
    <property type="project" value="UniProtKB-KW"/>
</dbReference>
<keyword evidence="4" id="KW-0808">Transferase</keyword>
<dbReference type="PANTHER" id="PTHR43713">
    <property type="entry name" value="GLUTAMATE-1-SEMIALDEHYDE 2,1-AMINOMUTASE"/>
    <property type="match status" value="1"/>
</dbReference>
<gene>
    <name evidence="4" type="ORF">EYW47_32220</name>
</gene>
<dbReference type="InterPro" id="IPR015421">
    <property type="entry name" value="PyrdxlP-dep_Trfase_major"/>
</dbReference>
<dbReference type="CDD" id="cd00610">
    <property type="entry name" value="OAT_like"/>
    <property type="match status" value="1"/>
</dbReference>
<evidence type="ECO:0000256" key="3">
    <source>
        <dbReference type="RuleBase" id="RU003560"/>
    </source>
</evidence>
<dbReference type="Proteomes" id="UP000295722">
    <property type="component" value="Unassembled WGS sequence"/>
</dbReference>
<dbReference type="EMBL" id="SMRP01000025">
    <property type="protein sequence ID" value="TDG18992.1"/>
    <property type="molecule type" value="Genomic_DNA"/>
</dbReference>
<dbReference type="InterPro" id="IPR015424">
    <property type="entry name" value="PyrdxlP-dep_Trfase"/>
</dbReference>
<dbReference type="AlphaFoldDB" id="A0A4R5M153"/>
<protein>
    <submittedName>
        <fullName evidence="4">Aminotransferase class III-fold pyridoxal phosphate-dependent enzyme</fullName>
    </submittedName>
</protein>
<dbReference type="GO" id="GO:0030170">
    <property type="term" value="F:pyridoxal phosphate binding"/>
    <property type="evidence" value="ECO:0007669"/>
    <property type="project" value="InterPro"/>
</dbReference>
<evidence type="ECO:0000256" key="2">
    <source>
        <dbReference type="ARBA" id="ARBA00022898"/>
    </source>
</evidence>
<dbReference type="Pfam" id="PF00202">
    <property type="entry name" value="Aminotran_3"/>
    <property type="match status" value="1"/>
</dbReference>
<evidence type="ECO:0000313" key="4">
    <source>
        <dbReference type="EMBL" id="TDG18992.1"/>
    </source>
</evidence>
<accession>A0A4R5M153</accession>
<sequence>MASNDPIAVGIIERYRSGAPHSAAAFATAAASLPGGDTRTMTSYRPFPLYFERGAGTRLKDVDGVWREDFLTNYGALAHGHDHPALIAAVREQVALGTLPGGPTRLQYEHAELLKALVPSMERVRYCNSGTEATMWAIRTARAYTGRDIVLKIDGGYHGTHDWTNVNAFITNGQTYDQAVGGLPAGYLAHGVPPSVLETVVAIPYNDADTATRVMNELRGKVAGVIVEPVLGVGGAVPADRAYLATLRKLCTDHGAVLMFDECASIRVGPWQVKHGVTPDLSTFSKIVGGGLPIGVFGGRADIMKIFDPFGPDPVYHAGAYCANNLSLAAGIAAMKHLDASDFKHLTALGERLRTGLTAAAASVGVVGRAIGEGGMTYFHFTREAPRNAADTARVRKGRDELRSLVHLQMLNEGFVTARHGLLCQHVMTETTTVDAFVDAYGSTLAMLVPYISRNHPELLVPVSAHA</sequence>
<dbReference type="SUPFAM" id="SSF53383">
    <property type="entry name" value="PLP-dependent transferases"/>
    <property type="match status" value="1"/>
</dbReference>
<comment type="cofactor">
    <cofactor evidence="1">
        <name>pyridoxal 5'-phosphate</name>
        <dbReference type="ChEBI" id="CHEBI:597326"/>
    </cofactor>
</comment>
<organism evidence="4 5">
    <name type="scientific">Paraburkholderia silviterrae</name>
    <dbReference type="NCBI Taxonomy" id="2528715"/>
    <lineage>
        <taxon>Bacteria</taxon>
        <taxon>Pseudomonadati</taxon>
        <taxon>Pseudomonadota</taxon>
        <taxon>Betaproteobacteria</taxon>
        <taxon>Burkholderiales</taxon>
        <taxon>Burkholderiaceae</taxon>
        <taxon>Paraburkholderia</taxon>
    </lineage>
</organism>
<reference evidence="4 5" key="1">
    <citation type="submission" date="2019-03" db="EMBL/GenBank/DDBJ databases">
        <title>Paraburkholderia sp. 4M-K11, isolated from subtropical forest soil.</title>
        <authorList>
            <person name="Gao Z.-H."/>
            <person name="Qiu L.-H."/>
        </authorList>
    </citation>
    <scope>NUCLEOTIDE SEQUENCE [LARGE SCALE GENOMIC DNA]</scope>
    <source>
        <strain evidence="4 5">4M-K11</strain>
    </source>
</reference>
<keyword evidence="2 3" id="KW-0663">Pyridoxal phosphate</keyword>
<proteinExistence type="inferred from homology"/>